<dbReference type="VEuPathDB" id="FungiDB:GLRG_11322"/>
<feature type="compositionally biased region" description="Basic and acidic residues" evidence="1">
    <location>
        <begin position="19"/>
        <end position="28"/>
    </location>
</feature>
<proteinExistence type="predicted"/>
<name>E3QZ93_COLGM</name>
<gene>
    <name evidence="2" type="ORF">GLRG_11322</name>
</gene>
<dbReference type="EMBL" id="GG697413">
    <property type="protein sequence ID" value="EFQ36181.1"/>
    <property type="molecule type" value="Genomic_DNA"/>
</dbReference>
<evidence type="ECO:0000313" key="2">
    <source>
        <dbReference type="EMBL" id="EFQ36181.1"/>
    </source>
</evidence>
<dbReference type="GeneID" id="24416686"/>
<feature type="region of interest" description="Disordered" evidence="1">
    <location>
        <begin position="19"/>
        <end position="53"/>
    </location>
</feature>
<accession>E3QZ93</accession>
<dbReference type="HOGENOM" id="CLU_3068569_0_0_1"/>
<protein>
    <submittedName>
        <fullName evidence="2">Uncharacterized protein</fullName>
    </submittedName>
</protein>
<dbReference type="Proteomes" id="UP000008782">
    <property type="component" value="Unassembled WGS sequence"/>
</dbReference>
<dbReference type="AlphaFoldDB" id="E3QZ93"/>
<sequence>MQALPVVAIAVICPVGRPRELGPKDHTSNQRRVRRGEGGCDGWAEAEATTTPP</sequence>
<evidence type="ECO:0000313" key="3">
    <source>
        <dbReference type="Proteomes" id="UP000008782"/>
    </source>
</evidence>
<reference evidence="3" key="1">
    <citation type="journal article" date="2012" name="Nat. Genet.">
        <title>Lifestyle transitions in plant pathogenic Colletotrichum fungi deciphered by genome and transcriptome analyses.</title>
        <authorList>
            <person name="O'Connell R.J."/>
            <person name="Thon M.R."/>
            <person name="Hacquard S."/>
            <person name="Amyotte S.G."/>
            <person name="Kleemann J."/>
            <person name="Torres M.F."/>
            <person name="Damm U."/>
            <person name="Buiate E.A."/>
            <person name="Epstein L."/>
            <person name="Alkan N."/>
            <person name="Altmueller J."/>
            <person name="Alvarado-Balderrama L."/>
            <person name="Bauser C.A."/>
            <person name="Becker C."/>
            <person name="Birren B.W."/>
            <person name="Chen Z."/>
            <person name="Choi J."/>
            <person name="Crouch J.A."/>
            <person name="Duvick J.P."/>
            <person name="Farman M.A."/>
            <person name="Gan P."/>
            <person name="Heiman D."/>
            <person name="Henrissat B."/>
            <person name="Howard R.J."/>
            <person name="Kabbage M."/>
            <person name="Koch C."/>
            <person name="Kracher B."/>
            <person name="Kubo Y."/>
            <person name="Law A.D."/>
            <person name="Lebrun M.-H."/>
            <person name="Lee Y.-H."/>
            <person name="Miyara I."/>
            <person name="Moore N."/>
            <person name="Neumann U."/>
            <person name="Nordstroem K."/>
            <person name="Panaccione D.G."/>
            <person name="Panstruga R."/>
            <person name="Place M."/>
            <person name="Proctor R.H."/>
            <person name="Prusky D."/>
            <person name="Rech G."/>
            <person name="Reinhardt R."/>
            <person name="Rollins J.A."/>
            <person name="Rounsley S."/>
            <person name="Schardl C.L."/>
            <person name="Schwartz D.C."/>
            <person name="Shenoy N."/>
            <person name="Shirasu K."/>
            <person name="Sikhakolli U.R."/>
            <person name="Stueber K."/>
            <person name="Sukno S.A."/>
            <person name="Sweigard J.A."/>
            <person name="Takano Y."/>
            <person name="Takahara H."/>
            <person name="Trail F."/>
            <person name="van der Does H.C."/>
            <person name="Voll L.M."/>
            <person name="Will I."/>
            <person name="Young S."/>
            <person name="Zeng Q."/>
            <person name="Zhang J."/>
            <person name="Zhou S."/>
            <person name="Dickman M.B."/>
            <person name="Schulze-Lefert P."/>
            <person name="Ver Loren van Themaat E."/>
            <person name="Ma L.-J."/>
            <person name="Vaillancourt L.J."/>
        </authorList>
    </citation>
    <scope>NUCLEOTIDE SEQUENCE [LARGE SCALE GENOMIC DNA]</scope>
    <source>
        <strain evidence="3">M1.001 / M2 / FGSC 10212</strain>
    </source>
</reference>
<evidence type="ECO:0000256" key="1">
    <source>
        <dbReference type="SAM" id="MobiDB-lite"/>
    </source>
</evidence>
<keyword evidence="3" id="KW-1185">Reference proteome</keyword>
<organism evidence="3">
    <name type="scientific">Colletotrichum graminicola (strain M1.001 / M2 / FGSC 10212)</name>
    <name type="common">Maize anthracnose fungus</name>
    <name type="synonym">Glomerella graminicola</name>
    <dbReference type="NCBI Taxonomy" id="645133"/>
    <lineage>
        <taxon>Eukaryota</taxon>
        <taxon>Fungi</taxon>
        <taxon>Dikarya</taxon>
        <taxon>Ascomycota</taxon>
        <taxon>Pezizomycotina</taxon>
        <taxon>Sordariomycetes</taxon>
        <taxon>Hypocreomycetidae</taxon>
        <taxon>Glomerellales</taxon>
        <taxon>Glomerellaceae</taxon>
        <taxon>Colletotrichum</taxon>
        <taxon>Colletotrichum graminicola species complex</taxon>
    </lineage>
</organism>
<dbReference type="RefSeq" id="XP_008100201.1">
    <property type="nucleotide sequence ID" value="XM_008102010.1"/>
</dbReference>